<evidence type="ECO:0000313" key="2">
    <source>
        <dbReference type="EMBL" id="RAS67317.1"/>
    </source>
</evidence>
<dbReference type="Proteomes" id="UP000248714">
    <property type="component" value="Unassembled WGS sequence"/>
</dbReference>
<protein>
    <submittedName>
        <fullName evidence="2">Uncharacterized protein</fullName>
    </submittedName>
</protein>
<evidence type="ECO:0000256" key="1">
    <source>
        <dbReference type="SAM" id="MobiDB-lite"/>
    </source>
</evidence>
<dbReference type="EMBL" id="QLTT01000003">
    <property type="protein sequence ID" value="RAS67317.1"/>
    <property type="molecule type" value="Genomic_DNA"/>
</dbReference>
<dbReference type="PANTHER" id="PTHR47756:SF2">
    <property type="entry name" value="BLL6612 PROTEIN"/>
    <property type="match status" value="1"/>
</dbReference>
<sequence>MLIHQAIARMSLGAAIDRGHGSGLLALMLLTDARREAGPTAPARSVRTSCRRPSTPCTTRPPTAAATDWPQILAVYDVLAQVAPGPVVALGHAVAVAEVHGPRAGLAVLGMLEADERMAHSPGWKRSGRTCSSEREISLRPWSRTGARRG</sequence>
<name>A0ABX9EAW8_9PSEU</name>
<organism evidence="2 3">
    <name type="scientific">Lentzea atacamensis</name>
    <dbReference type="NCBI Taxonomy" id="531938"/>
    <lineage>
        <taxon>Bacteria</taxon>
        <taxon>Bacillati</taxon>
        <taxon>Actinomycetota</taxon>
        <taxon>Actinomycetes</taxon>
        <taxon>Pseudonocardiales</taxon>
        <taxon>Pseudonocardiaceae</taxon>
        <taxon>Lentzea</taxon>
    </lineage>
</organism>
<evidence type="ECO:0000313" key="3">
    <source>
        <dbReference type="Proteomes" id="UP000248714"/>
    </source>
</evidence>
<proteinExistence type="predicted"/>
<feature type="compositionally biased region" description="Low complexity" evidence="1">
    <location>
        <begin position="47"/>
        <end position="62"/>
    </location>
</feature>
<gene>
    <name evidence="2" type="ORF">C8D87_103656</name>
</gene>
<feature type="region of interest" description="Disordered" evidence="1">
    <location>
        <begin position="38"/>
        <end position="62"/>
    </location>
</feature>
<reference evidence="2 3" key="1">
    <citation type="submission" date="2018-06" db="EMBL/GenBank/DDBJ databases">
        <title>Genomic Encyclopedia of Type Strains, Phase IV (KMG-IV): sequencing the most valuable type-strain genomes for metagenomic binning, comparative biology and taxonomic classification.</title>
        <authorList>
            <person name="Goeker M."/>
        </authorList>
    </citation>
    <scope>NUCLEOTIDE SEQUENCE [LARGE SCALE GENOMIC DNA]</scope>
    <source>
        <strain evidence="2 3">DSM 45479</strain>
    </source>
</reference>
<accession>A0ABX9EAW8</accession>
<dbReference type="PANTHER" id="PTHR47756">
    <property type="entry name" value="BLL6612 PROTEIN-RELATED"/>
    <property type="match status" value="1"/>
</dbReference>
<comment type="caution">
    <text evidence="2">The sequence shown here is derived from an EMBL/GenBank/DDBJ whole genome shotgun (WGS) entry which is preliminary data.</text>
</comment>
<keyword evidence="3" id="KW-1185">Reference proteome</keyword>